<dbReference type="PROSITE" id="PS51257">
    <property type="entry name" value="PROKAR_LIPOPROTEIN"/>
    <property type="match status" value="1"/>
</dbReference>
<evidence type="ECO:0000313" key="9">
    <source>
        <dbReference type="EMBL" id="MDR4125296.1"/>
    </source>
</evidence>
<dbReference type="RefSeq" id="WP_347286590.1">
    <property type="nucleotide sequence ID" value="NZ_JAUZQE010000007.1"/>
</dbReference>
<dbReference type="EC" id="5.2.1.8" evidence="7"/>
<keyword evidence="4 7" id="KW-0697">Rotamase</keyword>
<evidence type="ECO:0000259" key="8">
    <source>
        <dbReference type="PROSITE" id="PS50198"/>
    </source>
</evidence>
<evidence type="ECO:0000313" key="10">
    <source>
        <dbReference type="Proteomes" id="UP001232156"/>
    </source>
</evidence>
<feature type="domain" description="PpiC" evidence="8">
    <location>
        <begin position="345"/>
        <end position="443"/>
    </location>
</feature>
<dbReference type="PANTHER" id="PTHR47637">
    <property type="entry name" value="CHAPERONE SURA"/>
    <property type="match status" value="1"/>
</dbReference>
<comment type="function">
    <text evidence="7">Chaperone involved in the correct folding and assembly of outer membrane proteins. Recognizes specific patterns of aromatic residues and the orientation of their side chains, which are found more frequently in integral outer membrane proteins. May act in both early periplasmic and late outer membrane-associated steps of protein maturation.</text>
</comment>
<dbReference type="InterPro" id="IPR023058">
    <property type="entry name" value="PPIase_PpiC_CS"/>
</dbReference>
<proteinExistence type="inferred from homology"/>
<dbReference type="Gene3D" id="1.10.4030.10">
    <property type="entry name" value="Porin chaperone SurA, peptide-binding domain"/>
    <property type="match status" value="1"/>
</dbReference>
<dbReference type="PANTHER" id="PTHR47637:SF1">
    <property type="entry name" value="CHAPERONE SURA"/>
    <property type="match status" value="1"/>
</dbReference>
<dbReference type="EMBL" id="JAUZQE010000007">
    <property type="protein sequence ID" value="MDR4125296.1"/>
    <property type="molecule type" value="Genomic_DNA"/>
</dbReference>
<keyword evidence="3 7" id="KW-0574">Periplasm</keyword>
<dbReference type="Pfam" id="PF00639">
    <property type="entry name" value="Rotamase"/>
    <property type="match status" value="2"/>
</dbReference>
<evidence type="ECO:0000256" key="5">
    <source>
        <dbReference type="ARBA" id="ARBA00023186"/>
    </source>
</evidence>
<evidence type="ECO:0000256" key="4">
    <source>
        <dbReference type="ARBA" id="ARBA00023110"/>
    </source>
</evidence>
<dbReference type="Gene3D" id="3.10.50.40">
    <property type="match status" value="2"/>
</dbReference>
<comment type="catalytic activity">
    <reaction evidence="7">
        <text>[protein]-peptidylproline (omega=180) = [protein]-peptidylproline (omega=0)</text>
        <dbReference type="Rhea" id="RHEA:16237"/>
        <dbReference type="Rhea" id="RHEA-COMP:10747"/>
        <dbReference type="Rhea" id="RHEA-COMP:10748"/>
        <dbReference type="ChEBI" id="CHEBI:83833"/>
        <dbReference type="ChEBI" id="CHEBI:83834"/>
        <dbReference type="EC" id="5.2.1.8"/>
    </reaction>
</comment>
<comment type="domain">
    <text evidence="7">The PPIase activity resides only in the second parvulin domain. The N-terminal region and the C-terminal tail are necessary and sufficient for the chaperone activity of SurA. The PPIase activity is dispensable for SurA to function as a chaperone. The N-terminal region and the C-terminal tail are also required for porin recognition.</text>
</comment>
<evidence type="ECO:0000256" key="1">
    <source>
        <dbReference type="ARBA" id="ARBA00022729"/>
    </source>
</evidence>
<dbReference type="PROSITE" id="PS50198">
    <property type="entry name" value="PPIC_PPIASE_2"/>
    <property type="match status" value="2"/>
</dbReference>
<keyword evidence="10" id="KW-1185">Reference proteome</keyword>
<keyword evidence="6 7" id="KW-0413">Isomerase</keyword>
<feature type="domain" description="PpiC" evidence="8">
    <location>
        <begin position="211"/>
        <end position="312"/>
    </location>
</feature>
<name>A0ABU1D4D2_9BURK</name>
<accession>A0ABU1D4D2</accession>
<sequence length="499" mass="54910" precursor="true">MMRSVHARRRLAALLIPMLGACAVSVSLAATPNSGAAKSAARSSQQFVDGIAAIVNRQVITLKQVNDQVAIAQRNLKAQNIPVPEHSILQRQVLQRMILEELQHQEADRLGIQVSDSQLQRAVQTIAQRNRLSVEQLRRNIEKSGVPWEVYLNELRSDVRFDMLRQRAVDSTVHITDAEVDAFLRGQGRGLAPAPVRAPATPAAPQQQVAPRVLGLAQILVAVPENAPSATVSELQQRAEALHAKLRAGADFAGLAASSSDGPQALEGGVLGVRPVEGWPDLFLEATRGLKAGEISKVIRSGQGFHILKVLTWGDEPRGAQQPAQPDVSMAPANPMQLDQGPMIVTQTRARHILVRTNQITNDEQAEQRLRNLRDRIVAGESFEELARRHSDDATAPQGGDLGWLSPGETVPAFESAMNALQPGQISEPIKSPFGWHLIEVLERRNQDMGEEYQRMQAREILFQRRIEPAVEQWLNGLYGQAYIENRLDPDFSRATGLR</sequence>
<dbReference type="InterPro" id="IPR050280">
    <property type="entry name" value="OMP_Chaperone_SurA"/>
</dbReference>
<evidence type="ECO:0000256" key="6">
    <source>
        <dbReference type="ARBA" id="ARBA00023235"/>
    </source>
</evidence>
<feature type="signal peptide" evidence="7">
    <location>
        <begin position="1"/>
        <end position="29"/>
    </location>
</feature>
<dbReference type="Pfam" id="PF09312">
    <property type="entry name" value="SurA_N"/>
    <property type="match status" value="1"/>
</dbReference>
<dbReference type="GO" id="GO:0003755">
    <property type="term" value="F:peptidyl-prolyl cis-trans isomerase activity"/>
    <property type="evidence" value="ECO:0007669"/>
    <property type="project" value="UniProtKB-EC"/>
</dbReference>
<dbReference type="InterPro" id="IPR023034">
    <property type="entry name" value="PPIase_SurA"/>
</dbReference>
<dbReference type="HAMAP" id="MF_01183">
    <property type="entry name" value="Chaperone_SurA"/>
    <property type="match status" value="1"/>
</dbReference>
<dbReference type="PROSITE" id="PS01096">
    <property type="entry name" value="PPIC_PPIASE_1"/>
    <property type="match status" value="2"/>
</dbReference>
<dbReference type="Proteomes" id="UP001232156">
    <property type="component" value="Unassembled WGS sequence"/>
</dbReference>
<keyword evidence="2 7" id="KW-0677">Repeat</keyword>
<dbReference type="SUPFAM" id="SSF109998">
    <property type="entry name" value="Triger factor/SurA peptide-binding domain-like"/>
    <property type="match status" value="1"/>
</dbReference>
<dbReference type="InterPro" id="IPR000297">
    <property type="entry name" value="PPIase_PpiC"/>
</dbReference>
<keyword evidence="5 7" id="KW-0143">Chaperone</keyword>
<evidence type="ECO:0000256" key="3">
    <source>
        <dbReference type="ARBA" id="ARBA00022764"/>
    </source>
</evidence>
<feature type="chain" id="PRO_5044910735" description="Chaperone SurA" evidence="7">
    <location>
        <begin position="30"/>
        <end position="499"/>
    </location>
</feature>
<protein>
    <recommendedName>
        <fullName evidence="7">Chaperone SurA</fullName>
    </recommendedName>
    <alternativeName>
        <fullName evidence="7">Peptidyl-prolyl cis-trans isomerase SurA</fullName>
        <shortName evidence="7">PPIase SurA</shortName>
        <ecNumber evidence="7">5.2.1.8</ecNumber>
    </alternativeName>
    <alternativeName>
        <fullName evidence="7">Rotamase SurA</fullName>
    </alternativeName>
</protein>
<dbReference type="SUPFAM" id="SSF54534">
    <property type="entry name" value="FKBP-like"/>
    <property type="match status" value="2"/>
</dbReference>
<evidence type="ECO:0000256" key="7">
    <source>
        <dbReference type="HAMAP-Rule" id="MF_01183"/>
    </source>
</evidence>
<dbReference type="InterPro" id="IPR015391">
    <property type="entry name" value="SurA_N"/>
</dbReference>
<evidence type="ECO:0000256" key="2">
    <source>
        <dbReference type="ARBA" id="ARBA00022737"/>
    </source>
</evidence>
<comment type="caution">
    <text evidence="9">The sequence shown here is derived from an EMBL/GenBank/DDBJ whole genome shotgun (WGS) entry which is preliminary data.</text>
</comment>
<reference evidence="9 10" key="1">
    <citation type="submission" date="2023-08" db="EMBL/GenBank/DDBJ databases">
        <title>Alcaligenaceae gen. nov., a novel taxon isolated from the sludge of Yixing Pesticide Factory.</title>
        <authorList>
            <person name="Ruan L."/>
        </authorList>
    </citation>
    <scope>NUCLEOTIDE SEQUENCE [LARGE SCALE GENOMIC DNA]</scope>
    <source>
        <strain evidence="9 10">LG-2</strain>
    </source>
</reference>
<organism evidence="9 10">
    <name type="scientific">Yanghanlia caeni</name>
    <dbReference type="NCBI Taxonomy" id="3064283"/>
    <lineage>
        <taxon>Bacteria</taxon>
        <taxon>Pseudomonadati</taxon>
        <taxon>Pseudomonadota</taxon>
        <taxon>Betaproteobacteria</taxon>
        <taxon>Burkholderiales</taxon>
        <taxon>Alcaligenaceae</taxon>
        <taxon>Yanghanlia</taxon>
    </lineage>
</organism>
<comment type="subcellular location">
    <subcellularLocation>
        <location evidence="7">Periplasm</location>
    </subcellularLocation>
    <text evidence="7">Is capable of associating with the outer membrane.</text>
</comment>
<dbReference type="InterPro" id="IPR046357">
    <property type="entry name" value="PPIase_dom_sf"/>
</dbReference>
<keyword evidence="1 7" id="KW-0732">Signal</keyword>
<dbReference type="InterPro" id="IPR027304">
    <property type="entry name" value="Trigger_fact/SurA_dom_sf"/>
</dbReference>
<gene>
    <name evidence="7" type="primary">surA</name>
    <name evidence="9" type="ORF">Q8947_04770</name>
</gene>